<evidence type="ECO:0008006" key="4">
    <source>
        <dbReference type="Google" id="ProtNLM"/>
    </source>
</evidence>
<name>A0A809R612_9PROT</name>
<evidence type="ECO:0000313" key="2">
    <source>
        <dbReference type="EMBL" id="BBO19745.1"/>
    </source>
</evidence>
<feature type="compositionally biased region" description="Low complexity" evidence="1">
    <location>
        <begin position="13"/>
        <end position="46"/>
    </location>
</feature>
<proteinExistence type="predicted"/>
<dbReference type="Proteomes" id="UP000662914">
    <property type="component" value="Chromosome"/>
</dbReference>
<feature type="region of interest" description="Disordered" evidence="1">
    <location>
        <begin position="1"/>
        <end position="51"/>
    </location>
</feature>
<sequence length="97" mass="10245">MSSRKAATPVQSGKTTGKTAGKTTGKAPVARRVAAKPNAARAKPPGALAPEERQRFIAEAAYFRAERRGFAEGGDVDDWIEAEAEIDTLLNSFRGAA</sequence>
<dbReference type="EMBL" id="AP021857">
    <property type="protein sequence ID" value="BBO19745.1"/>
    <property type="molecule type" value="Genomic_DNA"/>
</dbReference>
<dbReference type="KEGG" id="ddz:DSYM_04440"/>
<feature type="compositionally biased region" description="Polar residues" evidence="1">
    <location>
        <begin position="1"/>
        <end position="12"/>
    </location>
</feature>
<dbReference type="Pfam" id="PF11154">
    <property type="entry name" value="DUF2934"/>
    <property type="match status" value="1"/>
</dbReference>
<gene>
    <name evidence="2" type="ORF">DSYM_04440</name>
</gene>
<organism evidence="2 3">
    <name type="scientific">Candidatus Desulfobacillus denitrificans</name>
    <dbReference type="NCBI Taxonomy" id="2608985"/>
    <lineage>
        <taxon>Bacteria</taxon>
        <taxon>Pseudomonadati</taxon>
        <taxon>Pseudomonadota</taxon>
        <taxon>Betaproteobacteria</taxon>
        <taxon>Candidatus Desulfobacillus</taxon>
    </lineage>
</organism>
<evidence type="ECO:0000313" key="3">
    <source>
        <dbReference type="Proteomes" id="UP000662914"/>
    </source>
</evidence>
<dbReference type="InterPro" id="IPR021327">
    <property type="entry name" value="DUF2934"/>
</dbReference>
<reference evidence="2" key="1">
    <citation type="journal article" name="DNA Res.">
        <title>The physiological potential of anammox bacteria as revealed by their core genome structure.</title>
        <authorList>
            <person name="Okubo T."/>
            <person name="Toyoda A."/>
            <person name="Fukuhara K."/>
            <person name="Uchiyama I."/>
            <person name="Harigaya Y."/>
            <person name="Kuroiwa M."/>
            <person name="Suzuki T."/>
            <person name="Murakami Y."/>
            <person name="Suwa Y."/>
            <person name="Takami H."/>
        </authorList>
    </citation>
    <scope>NUCLEOTIDE SEQUENCE</scope>
    <source>
        <strain evidence="2">317325-3</strain>
    </source>
</reference>
<evidence type="ECO:0000256" key="1">
    <source>
        <dbReference type="SAM" id="MobiDB-lite"/>
    </source>
</evidence>
<accession>A0A809R612</accession>
<protein>
    <recommendedName>
        <fullName evidence="4">DUF2934 domain-containing protein</fullName>
    </recommendedName>
</protein>
<dbReference type="AlphaFoldDB" id="A0A809R612"/>